<proteinExistence type="predicted"/>
<feature type="domain" description="Ig-like" evidence="1">
    <location>
        <begin position="49"/>
        <end position="115"/>
    </location>
</feature>
<comment type="caution">
    <text evidence="2">The sequence shown here is derived from an EMBL/GenBank/DDBJ whole genome shotgun (WGS) entry which is preliminary data.</text>
</comment>
<gene>
    <name evidence="2" type="ORF">C0J50_9560</name>
</gene>
<keyword evidence="2" id="KW-0675">Receptor</keyword>
<dbReference type="PROSITE" id="PS50835">
    <property type="entry name" value="IG_LIKE"/>
    <property type="match status" value="1"/>
</dbReference>
<protein>
    <submittedName>
        <fullName evidence="2">B-cell receptor CD22-like</fullName>
    </submittedName>
</protein>
<dbReference type="AlphaFoldDB" id="A0AAD5F9U8"/>
<dbReference type="PANTHER" id="PTHR46013:SF4">
    <property type="entry name" value="B-CELL RECEPTOR CD22-RELATED"/>
    <property type="match status" value="1"/>
</dbReference>
<sequence>HNAKVLIMTMNYTIFNISLEDSKKYQCMCSNKFGHQNSTSVTLNVLYPPKNVSISPSGEIVEGRKVTLICSSDANPPVETYTWFNKSASVGKEKTFTIFNISLEDSGEYKCMCSN</sequence>
<dbReference type="Gene3D" id="2.60.40.10">
    <property type="entry name" value="Immunoglobulins"/>
    <property type="match status" value="2"/>
</dbReference>
<organism evidence="2 3">
    <name type="scientific">Silurus asotus</name>
    <name type="common">Amur catfish</name>
    <name type="synonym">Parasilurus asotus</name>
    <dbReference type="NCBI Taxonomy" id="30991"/>
    <lineage>
        <taxon>Eukaryota</taxon>
        <taxon>Metazoa</taxon>
        <taxon>Chordata</taxon>
        <taxon>Craniata</taxon>
        <taxon>Vertebrata</taxon>
        <taxon>Euteleostomi</taxon>
        <taxon>Actinopterygii</taxon>
        <taxon>Neopterygii</taxon>
        <taxon>Teleostei</taxon>
        <taxon>Ostariophysi</taxon>
        <taxon>Siluriformes</taxon>
        <taxon>Siluridae</taxon>
        <taxon>Silurus</taxon>
    </lineage>
</organism>
<evidence type="ECO:0000313" key="3">
    <source>
        <dbReference type="Proteomes" id="UP001205998"/>
    </source>
</evidence>
<feature type="non-terminal residue" evidence="2">
    <location>
        <position position="115"/>
    </location>
</feature>
<feature type="non-terminal residue" evidence="2">
    <location>
        <position position="1"/>
    </location>
</feature>
<dbReference type="EMBL" id="MU583994">
    <property type="protein sequence ID" value="KAI5608203.1"/>
    <property type="molecule type" value="Genomic_DNA"/>
</dbReference>
<reference evidence="2" key="1">
    <citation type="submission" date="2018-07" db="EMBL/GenBank/DDBJ databases">
        <title>Comparative genomics of catfishes provides insights into carnivory and benthic adaptation.</title>
        <authorList>
            <person name="Zhang Y."/>
            <person name="Wang D."/>
            <person name="Peng Z."/>
            <person name="Zheng S."/>
            <person name="Shao F."/>
            <person name="Tao W."/>
        </authorList>
    </citation>
    <scope>NUCLEOTIDE SEQUENCE</scope>
    <source>
        <strain evidence="2">Chongqing</strain>
    </source>
</reference>
<name>A0AAD5F9U8_SILAS</name>
<evidence type="ECO:0000259" key="1">
    <source>
        <dbReference type="PROSITE" id="PS50835"/>
    </source>
</evidence>
<dbReference type="InterPro" id="IPR013783">
    <property type="entry name" value="Ig-like_fold"/>
</dbReference>
<dbReference type="PANTHER" id="PTHR46013">
    <property type="entry name" value="VASCULAR CELL ADHESION MOLECULE 1"/>
    <property type="match status" value="1"/>
</dbReference>
<dbReference type="InterPro" id="IPR007110">
    <property type="entry name" value="Ig-like_dom"/>
</dbReference>
<dbReference type="Proteomes" id="UP001205998">
    <property type="component" value="Unassembled WGS sequence"/>
</dbReference>
<keyword evidence="3" id="KW-1185">Reference proteome</keyword>
<dbReference type="SUPFAM" id="SSF48726">
    <property type="entry name" value="Immunoglobulin"/>
    <property type="match status" value="2"/>
</dbReference>
<dbReference type="InterPro" id="IPR036179">
    <property type="entry name" value="Ig-like_dom_sf"/>
</dbReference>
<accession>A0AAD5F9U8</accession>
<dbReference type="Pfam" id="PF13927">
    <property type="entry name" value="Ig_3"/>
    <property type="match status" value="1"/>
</dbReference>
<evidence type="ECO:0000313" key="2">
    <source>
        <dbReference type="EMBL" id="KAI5608203.1"/>
    </source>
</evidence>